<feature type="region of interest" description="Disordered" evidence="1">
    <location>
        <begin position="145"/>
        <end position="168"/>
    </location>
</feature>
<evidence type="ECO:0000256" key="1">
    <source>
        <dbReference type="SAM" id="MobiDB-lite"/>
    </source>
</evidence>
<evidence type="ECO:0000313" key="3">
    <source>
        <dbReference type="Proteomes" id="UP001633002"/>
    </source>
</evidence>
<gene>
    <name evidence="2" type="ORF">R1sor_022246</name>
</gene>
<feature type="compositionally biased region" description="Low complexity" evidence="1">
    <location>
        <begin position="151"/>
        <end position="164"/>
    </location>
</feature>
<comment type="caution">
    <text evidence="2">The sequence shown here is derived from an EMBL/GenBank/DDBJ whole genome shotgun (WGS) entry which is preliminary data.</text>
</comment>
<organism evidence="2 3">
    <name type="scientific">Riccia sorocarpa</name>
    <dbReference type="NCBI Taxonomy" id="122646"/>
    <lineage>
        <taxon>Eukaryota</taxon>
        <taxon>Viridiplantae</taxon>
        <taxon>Streptophyta</taxon>
        <taxon>Embryophyta</taxon>
        <taxon>Marchantiophyta</taxon>
        <taxon>Marchantiopsida</taxon>
        <taxon>Marchantiidae</taxon>
        <taxon>Marchantiales</taxon>
        <taxon>Ricciaceae</taxon>
        <taxon>Riccia</taxon>
    </lineage>
</organism>
<name>A0ABD3GJA8_9MARC</name>
<proteinExistence type="predicted"/>
<evidence type="ECO:0000313" key="2">
    <source>
        <dbReference type="EMBL" id="KAL3679290.1"/>
    </source>
</evidence>
<reference evidence="2 3" key="1">
    <citation type="submission" date="2024-09" db="EMBL/GenBank/DDBJ databases">
        <title>Chromosome-scale assembly of Riccia sorocarpa.</title>
        <authorList>
            <person name="Paukszto L."/>
        </authorList>
    </citation>
    <scope>NUCLEOTIDE SEQUENCE [LARGE SCALE GENOMIC DNA]</scope>
    <source>
        <strain evidence="2">LP-2024</strain>
        <tissue evidence="2">Aerial parts of the thallus</tissue>
    </source>
</reference>
<dbReference type="Proteomes" id="UP001633002">
    <property type="component" value="Unassembled WGS sequence"/>
</dbReference>
<accession>A0ABD3GJA8</accession>
<protein>
    <submittedName>
        <fullName evidence="2">Uncharacterized protein</fullName>
    </submittedName>
</protein>
<dbReference type="AlphaFoldDB" id="A0ABD3GJA8"/>
<keyword evidence="3" id="KW-1185">Reference proteome</keyword>
<sequence>MTKTRRSEDKDPKTKSRRQGGTQVYFLIVYILAPNPKALINRPTLFDLWREFRYFADVIDRKYLSHLDFFIEAKAGRFFGSKKRDRKQILLSSLTGFEEELERVKTYLFWKRRQFRRPSVTPKSILMAPKTKKERAAKTHAKVFTPKKTTRPPSSSNPSTPKVKMGPCKPIALPTTELKKFRPQLEELGLGFLFWRWDYTAKPLVKEFFMSKSKVALPHRGKPHEWTVAHYRRMLGRTKEQEEPVKRYYLVLSKVPK</sequence>
<dbReference type="EMBL" id="JBJQOH010000007">
    <property type="protein sequence ID" value="KAL3679290.1"/>
    <property type="molecule type" value="Genomic_DNA"/>
</dbReference>